<evidence type="ECO:0000313" key="1">
    <source>
        <dbReference type="EMBL" id="KAJ9551068.1"/>
    </source>
</evidence>
<proteinExistence type="predicted"/>
<dbReference type="InterPro" id="IPR007750">
    <property type="entry name" value="DUF674"/>
</dbReference>
<dbReference type="Proteomes" id="UP001172457">
    <property type="component" value="Chromosome 4"/>
</dbReference>
<protein>
    <submittedName>
        <fullName evidence="1">Uncharacterized protein</fullName>
    </submittedName>
</protein>
<accession>A0AA38SYJ4</accession>
<reference evidence="1" key="1">
    <citation type="submission" date="2023-03" db="EMBL/GenBank/DDBJ databases">
        <title>Chromosome-scale reference genome and RAD-based genetic map of yellow starthistle (Centaurea solstitialis) reveal putative structural variation and QTLs associated with invader traits.</title>
        <authorList>
            <person name="Reatini B."/>
            <person name="Cang F.A."/>
            <person name="Jiang Q."/>
            <person name="Mckibben M.T.W."/>
            <person name="Barker M.S."/>
            <person name="Rieseberg L.H."/>
            <person name="Dlugosch K.M."/>
        </authorList>
    </citation>
    <scope>NUCLEOTIDE SEQUENCE</scope>
    <source>
        <strain evidence="1">CAN-66</strain>
        <tissue evidence="1">Leaf</tissue>
    </source>
</reference>
<name>A0AA38SYJ4_9ASTR</name>
<dbReference type="EMBL" id="JARYMX010000004">
    <property type="protein sequence ID" value="KAJ9551068.1"/>
    <property type="molecule type" value="Genomic_DNA"/>
</dbReference>
<keyword evidence="2" id="KW-1185">Reference proteome</keyword>
<gene>
    <name evidence="1" type="ORF">OSB04_015113</name>
</gene>
<dbReference type="AlphaFoldDB" id="A0AA38SYJ4"/>
<evidence type="ECO:0000313" key="2">
    <source>
        <dbReference type="Proteomes" id="UP001172457"/>
    </source>
</evidence>
<comment type="caution">
    <text evidence="1">The sequence shown here is derived from an EMBL/GenBank/DDBJ whole genome shotgun (WGS) entry which is preliminary data.</text>
</comment>
<dbReference type="PANTHER" id="PTHR33103">
    <property type="entry name" value="OS01G0153900 PROTEIN"/>
    <property type="match status" value="1"/>
</dbReference>
<dbReference type="Pfam" id="PF05056">
    <property type="entry name" value="DUF674"/>
    <property type="match status" value="1"/>
</dbReference>
<dbReference type="PANTHER" id="PTHR33103:SF27">
    <property type="entry name" value="OS04G0594700 PROTEIN"/>
    <property type="match status" value="1"/>
</dbReference>
<sequence length="473" mass="53915">MAANENKISLKLMVHKAKRQVAFAEADYTFLDTLFSIMTFPMSTIVRLLDKCPDQNLQALGSLKNLYKSLEELPECYFSNEESKFMMLNPRTSAYDHCRELKLNIDDTEPTKYFICERGCTEFRSAYFSTSIFPICPYCLKIMNREVKYDDSNDLLKIRSHRDDLDVFVPSLTTFIVTDDLNVMPNTLDFSIPLACDLGFTDSSQLEEMTFDIGREQMVILVKAALLFKNPLSYLVFHATHPSGVLVNPRLGTSIQLLTSNEDDPNPYFKKMTLRVAWQKSTSKFLFAEAEENFVDFLFGFLEIPLGTLIGKLMNGNTSFECLDNLFASISNMSVGRCINSEVRKDLLIKPALQWKYVSVNQIFPLDVSCFETYLEGCNRKLNDPRVKGSFLKAPTQFMLTDDLVITPLSSISGFSMLNKLKVPLNDVERHSVTIGIEEALKILKASLKSSSTFTDALLEEIIQRNWLCHFDF</sequence>
<organism evidence="1 2">
    <name type="scientific">Centaurea solstitialis</name>
    <name type="common">yellow star-thistle</name>
    <dbReference type="NCBI Taxonomy" id="347529"/>
    <lineage>
        <taxon>Eukaryota</taxon>
        <taxon>Viridiplantae</taxon>
        <taxon>Streptophyta</taxon>
        <taxon>Embryophyta</taxon>
        <taxon>Tracheophyta</taxon>
        <taxon>Spermatophyta</taxon>
        <taxon>Magnoliopsida</taxon>
        <taxon>eudicotyledons</taxon>
        <taxon>Gunneridae</taxon>
        <taxon>Pentapetalae</taxon>
        <taxon>asterids</taxon>
        <taxon>campanulids</taxon>
        <taxon>Asterales</taxon>
        <taxon>Asteraceae</taxon>
        <taxon>Carduoideae</taxon>
        <taxon>Cardueae</taxon>
        <taxon>Centaureinae</taxon>
        <taxon>Centaurea</taxon>
    </lineage>
</organism>